<dbReference type="GO" id="GO:0030313">
    <property type="term" value="C:cell envelope"/>
    <property type="evidence" value="ECO:0007669"/>
    <property type="project" value="UniProtKB-SubCell"/>
</dbReference>
<dbReference type="InterPro" id="IPR006128">
    <property type="entry name" value="Lipoprotein_PsaA-like"/>
</dbReference>
<dbReference type="Gene3D" id="3.40.50.1980">
    <property type="entry name" value="Nitrogenase molybdenum iron protein domain"/>
    <property type="match status" value="2"/>
</dbReference>
<proteinExistence type="inferred from homology"/>
<dbReference type="PRINTS" id="PR00691">
    <property type="entry name" value="ADHESINB"/>
</dbReference>
<evidence type="ECO:0000256" key="4">
    <source>
        <dbReference type="ARBA" id="ARBA00022729"/>
    </source>
</evidence>
<accession>A0A844FGH6</accession>
<dbReference type="Proteomes" id="UP000462760">
    <property type="component" value="Unassembled WGS sequence"/>
</dbReference>
<dbReference type="GO" id="GO:0030001">
    <property type="term" value="P:metal ion transport"/>
    <property type="evidence" value="ECO:0007669"/>
    <property type="project" value="InterPro"/>
</dbReference>
<dbReference type="PANTHER" id="PTHR42953">
    <property type="entry name" value="HIGH-AFFINITY ZINC UPTAKE SYSTEM PROTEIN ZNUA-RELATED"/>
    <property type="match status" value="1"/>
</dbReference>
<gene>
    <name evidence="7" type="ORF">FYJ27_04800</name>
    <name evidence="6" type="ORF">L0P62_09710</name>
</gene>
<dbReference type="GO" id="GO:0007155">
    <property type="term" value="P:cell adhesion"/>
    <property type="evidence" value="ECO:0007669"/>
    <property type="project" value="InterPro"/>
</dbReference>
<dbReference type="InterPro" id="IPR050492">
    <property type="entry name" value="Bact_metal-bind_prot9"/>
</dbReference>
<evidence type="ECO:0000256" key="2">
    <source>
        <dbReference type="ARBA" id="ARBA00022448"/>
    </source>
</evidence>
<keyword evidence="2 5" id="KW-0813">Transport</keyword>
<evidence type="ECO:0000313" key="8">
    <source>
        <dbReference type="Proteomes" id="UP000462760"/>
    </source>
</evidence>
<evidence type="ECO:0000256" key="3">
    <source>
        <dbReference type="ARBA" id="ARBA00022723"/>
    </source>
</evidence>
<protein>
    <submittedName>
        <fullName evidence="7">Manganese transporter</fullName>
    </submittedName>
    <submittedName>
        <fullName evidence="6">Zinc ABC transporter substrate-binding protein</fullName>
    </submittedName>
</protein>
<keyword evidence="4" id="KW-0732">Signal</keyword>
<dbReference type="Pfam" id="PF01297">
    <property type="entry name" value="ZnuA"/>
    <property type="match status" value="1"/>
</dbReference>
<evidence type="ECO:0000313" key="9">
    <source>
        <dbReference type="Proteomes" id="UP001108123"/>
    </source>
</evidence>
<dbReference type="RefSeq" id="WP_154483730.1">
    <property type="nucleotide sequence ID" value="NZ_JAJBNW010000031.1"/>
</dbReference>
<sequence length="313" mass="34750">MKKWILLLIMIIIFTSIASYGSNKKIQKDPEKLNVVTTTTILEDAVRNIGGDKVEVESLMGPGIDPHLYKASAGDVEKMMNADLIIFNGIHLEGKMSDIFEKLGQIDVKTIAPGDIIDSSKLIQSSEFEGNYDPHIWFDVKLWTEVVDVIMDSLIELDSENKDFYISNGEEYKKELEELDKYIKDRAKEIPDEQRVLITAHDAFSYFGNAYGFQVEGLQGISTVAEAGTLDVKELADFIAERKIPAIFVESSVPTKNIEALQAAVHNRGFNVEIGGELYSDSLGNPGTEEGTYIGTVKYNVDTIVDALIKGVK</sequence>
<dbReference type="EMBL" id="JAKNID010000047">
    <property type="protein sequence ID" value="MCG4565723.1"/>
    <property type="molecule type" value="Genomic_DNA"/>
</dbReference>
<name>A0A844FGH6_9FIRM</name>
<evidence type="ECO:0000256" key="5">
    <source>
        <dbReference type="RuleBase" id="RU003512"/>
    </source>
</evidence>
<dbReference type="AlphaFoldDB" id="A0A844FGH6"/>
<dbReference type="EMBL" id="VULR01000005">
    <property type="protein sequence ID" value="MSS43052.1"/>
    <property type="molecule type" value="Genomic_DNA"/>
</dbReference>
<dbReference type="SUPFAM" id="SSF53807">
    <property type="entry name" value="Helical backbone' metal receptor"/>
    <property type="match status" value="1"/>
</dbReference>
<dbReference type="GO" id="GO:0046872">
    <property type="term" value="F:metal ion binding"/>
    <property type="evidence" value="ECO:0007669"/>
    <property type="project" value="UniProtKB-KW"/>
</dbReference>
<dbReference type="Proteomes" id="UP001108123">
    <property type="component" value="Unassembled WGS sequence"/>
</dbReference>
<dbReference type="InterPro" id="IPR006127">
    <property type="entry name" value="ZnuA-like"/>
</dbReference>
<dbReference type="OrthoDB" id="9810636at2"/>
<dbReference type="PRINTS" id="PR00690">
    <property type="entry name" value="ADHESNFAMILY"/>
</dbReference>
<comment type="caution">
    <text evidence="7">The sequence shown here is derived from an EMBL/GenBank/DDBJ whole genome shotgun (WGS) entry which is preliminary data.</text>
</comment>
<evidence type="ECO:0000256" key="1">
    <source>
        <dbReference type="ARBA" id="ARBA00004196"/>
    </source>
</evidence>
<dbReference type="PANTHER" id="PTHR42953:SF1">
    <property type="entry name" value="METAL-BINDING PROTEIN HI_0362-RELATED"/>
    <property type="match status" value="1"/>
</dbReference>
<keyword evidence="3" id="KW-0479">Metal-binding</keyword>
<reference evidence="6" key="2">
    <citation type="submission" date="2022-01" db="EMBL/GenBank/DDBJ databases">
        <title>Collection of gut derived symbiotic bacterial strains cultured from healthy donors.</title>
        <authorList>
            <person name="Lin H."/>
            <person name="Kohout C."/>
            <person name="Waligurski E."/>
            <person name="Pamer E.G."/>
        </authorList>
    </citation>
    <scope>NUCLEOTIDE SEQUENCE</scope>
    <source>
        <strain evidence="6">MSK.14.39</strain>
    </source>
</reference>
<reference evidence="7 8" key="1">
    <citation type="submission" date="2019-08" db="EMBL/GenBank/DDBJ databases">
        <title>In-depth cultivation of the pig gut microbiome towards novel bacterial diversity and tailored functional studies.</title>
        <authorList>
            <person name="Wylensek D."/>
            <person name="Hitch T.C.A."/>
            <person name="Clavel T."/>
        </authorList>
    </citation>
    <scope>NUCLEOTIDE SEQUENCE [LARGE SCALE GENOMIC DNA]</scope>
    <source>
        <strain evidence="7 8">Med78-601-WT-4W-RMD-3</strain>
    </source>
</reference>
<comment type="similarity">
    <text evidence="5">Belongs to the bacterial solute-binding protein 9 family.</text>
</comment>
<keyword evidence="9" id="KW-1185">Reference proteome</keyword>
<comment type="subcellular location">
    <subcellularLocation>
        <location evidence="1">Cell envelope</location>
    </subcellularLocation>
</comment>
<evidence type="ECO:0000313" key="7">
    <source>
        <dbReference type="EMBL" id="MSS43052.1"/>
    </source>
</evidence>
<dbReference type="InterPro" id="IPR006129">
    <property type="entry name" value="AdhesinB"/>
</dbReference>
<organism evidence="7 8">
    <name type="scientific">Anaerosalibacter bizertensis</name>
    <dbReference type="NCBI Taxonomy" id="932217"/>
    <lineage>
        <taxon>Bacteria</taxon>
        <taxon>Bacillati</taxon>
        <taxon>Bacillota</taxon>
        <taxon>Tissierellia</taxon>
        <taxon>Tissierellales</taxon>
        <taxon>Sporanaerobacteraceae</taxon>
        <taxon>Anaerosalibacter</taxon>
    </lineage>
</organism>
<evidence type="ECO:0000313" key="6">
    <source>
        <dbReference type="EMBL" id="MCG4565723.1"/>
    </source>
</evidence>